<dbReference type="Proteomes" id="UP000541535">
    <property type="component" value="Unassembled WGS sequence"/>
</dbReference>
<dbReference type="AlphaFoldDB" id="A0A7W5BFJ2"/>
<evidence type="ECO:0000313" key="1">
    <source>
        <dbReference type="EMBL" id="MBB3121946.1"/>
    </source>
</evidence>
<evidence type="ECO:0000313" key="2">
    <source>
        <dbReference type="Proteomes" id="UP000541535"/>
    </source>
</evidence>
<comment type="caution">
    <text evidence="1">The sequence shown here is derived from an EMBL/GenBank/DDBJ whole genome shotgun (WGS) entry which is preliminary data.</text>
</comment>
<organism evidence="1 2">
    <name type="scientific">Pseudoduganella violacea</name>
    <dbReference type="NCBI Taxonomy" id="1715466"/>
    <lineage>
        <taxon>Bacteria</taxon>
        <taxon>Pseudomonadati</taxon>
        <taxon>Pseudomonadota</taxon>
        <taxon>Betaproteobacteria</taxon>
        <taxon>Burkholderiales</taxon>
        <taxon>Oxalobacteraceae</taxon>
        <taxon>Telluria group</taxon>
        <taxon>Pseudoduganella</taxon>
    </lineage>
</organism>
<proteinExistence type="predicted"/>
<name>A0A7W5BFJ2_9BURK</name>
<sequence>MNSQMQAQAMAALQTAARDPLRAAELRRLQEQACRCMDDLLHAAQSMLAAAGPPPPLPGGGMDLVMLRGAARQRQGRAEERAELALALICGALLNADNPDWDPLDPATSSEDGSAPLLALLQTDLGV</sequence>
<reference evidence="1 2" key="1">
    <citation type="submission" date="2020-08" db="EMBL/GenBank/DDBJ databases">
        <title>Genomic Encyclopedia of Type Strains, Phase III (KMG-III): the genomes of soil and plant-associated and newly described type strains.</title>
        <authorList>
            <person name="Whitman W."/>
        </authorList>
    </citation>
    <scope>NUCLEOTIDE SEQUENCE [LARGE SCALE GENOMIC DNA]</scope>
    <source>
        <strain evidence="1 2">CECT 8897</strain>
    </source>
</reference>
<protein>
    <submittedName>
        <fullName evidence="1">Uncharacterized protein</fullName>
    </submittedName>
</protein>
<gene>
    <name evidence="1" type="ORF">FHS03_005041</name>
</gene>
<dbReference type="EMBL" id="JACHXD010000022">
    <property type="protein sequence ID" value="MBB3121946.1"/>
    <property type="molecule type" value="Genomic_DNA"/>
</dbReference>
<accession>A0A7W5BFJ2</accession>
<keyword evidence="2" id="KW-1185">Reference proteome</keyword>
<dbReference type="RefSeq" id="WP_183443627.1">
    <property type="nucleotide sequence ID" value="NZ_JACHXD010000022.1"/>
</dbReference>